<keyword evidence="2" id="KW-1185">Reference proteome</keyword>
<accession>A0A5B6VQD6</accession>
<organism evidence="1 2">
    <name type="scientific">Gossypium australe</name>
    <dbReference type="NCBI Taxonomy" id="47621"/>
    <lineage>
        <taxon>Eukaryota</taxon>
        <taxon>Viridiplantae</taxon>
        <taxon>Streptophyta</taxon>
        <taxon>Embryophyta</taxon>
        <taxon>Tracheophyta</taxon>
        <taxon>Spermatophyta</taxon>
        <taxon>Magnoliopsida</taxon>
        <taxon>eudicotyledons</taxon>
        <taxon>Gunneridae</taxon>
        <taxon>Pentapetalae</taxon>
        <taxon>rosids</taxon>
        <taxon>malvids</taxon>
        <taxon>Malvales</taxon>
        <taxon>Malvaceae</taxon>
        <taxon>Malvoideae</taxon>
        <taxon>Gossypium</taxon>
    </lineage>
</organism>
<dbReference type="OrthoDB" id="1720282at2759"/>
<comment type="caution">
    <text evidence="1">The sequence shown here is derived from an EMBL/GenBank/DDBJ whole genome shotgun (WGS) entry which is preliminary data.</text>
</comment>
<dbReference type="PANTHER" id="PTHR35218">
    <property type="entry name" value="RNASE H DOMAIN-CONTAINING PROTEIN"/>
    <property type="match status" value="1"/>
</dbReference>
<dbReference type="PANTHER" id="PTHR35218:SF9">
    <property type="entry name" value="ENDONUCLEASE_EXONUCLEASE_PHOSPHATASE DOMAIN-CONTAINING PROTEIN"/>
    <property type="match status" value="1"/>
</dbReference>
<dbReference type="Gene3D" id="3.60.10.10">
    <property type="entry name" value="Endonuclease/exonuclease/phosphatase"/>
    <property type="match status" value="1"/>
</dbReference>
<dbReference type="InterPro" id="IPR036691">
    <property type="entry name" value="Endo/exonu/phosph_ase_sf"/>
</dbReference>
<sequence>MSRWLKEDSEDGKWTKMEIDRENKTRRFGDDVTNQKENYGGTRIVGRAMRYTKKPIELRIENNTGKFKERGEEAELEDMAMDFMDGKKRQRYNTEGGGFDNSRGLLEGGLNIAVSAAAFKQSQAVNRLKNKLRCIQPQILFLMETNVNRKRMEKIRRKCRFEQGINVDAERTKGGLSLEWRVRMNLTLISYSKSHIDVEVEEGGESIVWRFTGFYGAPVENERKDSWNLLRHLKRGCNKPWLILGDFNEIIYSHEKQRGRIREERQMNAFGEALEECELNDLGFSGQ</sequence>
<name>A0A5B6VQD6_9ROSI</name>
<dbReference type="GO" id="GO:0004519">
    <property type="term" value="F:endonuclease activity"/>
    <property type="evidence" value="ECO:0007669"/>
    <property type="project" value="UniProtKB-KW"/>
</dbReference>
<proteinExistence type="predicted"/>
<keyword evidence="1" id="KW-0269">Exonuclease</keyword>
<dbReference type="AlphaFoldDB" id="A0A5B6VQD6"/>
<keyword evidence="1" id="KW-0378">Hydrolase</keyword>
<keyword evidence="1" id="KW-0540">Nuclease</keyword>
<dbReference type="Proteomes" id="UP000325315">
    <property type="component" value="Unassembled WGS sequence"/>
</dbReference>
<evidence type="ECO:0000313" key="1">
    <source>
        <dbReference type="EMBL" id="KAA3471267.1"/>
    </source>
</evidence>
<dbReference type="GO" id="GO:0004527">
    <property type="term" value="F:exonuclease activity"/>
    <property type="evidence" value="ECO:0007669"/>
    <property type="project" value="UniProtKB-KW"/>
</dbReference>
<protein>
    <submittedName>
        <fullName evidence="1">Endonuclease/exonuclease/phosphatase</fullName>
    </submittedName>
</protein>
<dbReference type="EMBL" id="SMMG02000006">
    <property type="protein sequence ID" value="KAA3471267.1"/>
    <property type="molecule type" value="Genomic_DNA"/>
</dbReference>
<dbReference type="SUPFAM" id="SSF56219">
    <property type="entry name" value="DNase I-like"/>
    <property type="match status" value="1"/>
</dbReference>
<keyword evidence="1" id="KW-0255">Endonuclease</keyword>
<gene>
    <name evidence="1" type="ORF">EPI10_016907</name>
</gene>
<evidence type="ECO:0000313" key="2">
    <source>
        <dbReference type="Proteomes" id="UP000325315"/>
    </source>
</evidence>
<reference evidence="2" key="1">
    <citation type="journal article" date="2019" name="Plant Biotechnol. J.">
        <title>Genome sequencing of the Australian wild diploid species Gossypium australe highlights disease resistance and delayed gland morphogenesis.</title>
        <authorList>
            <person name="Cai Y."/>
            <person name="Cai X."/>
            <person name="Wang Q."/>
            <person name="Wang P."/>
            <person name="Zhang Y."/>
            <person name="Cai C."/>
            <person name="Xu Y."/>
            <person name="Wang K."/>
            <person name="Zhou Z."/>
            <person name="Wang C."/>
            <person name="Geng S."/>
            <person name="Li B."/>
            <person name="Dong Q."/>
            <person name="Hou Y."/>
            <person name="Wang H."/>
            <person name="Ai P."/>
            <person name="Liu Z."/>
            <person name="Yi F."/>
            <person name="Sun M."/>
            <person name="An G."/>
            <person name="Cheng J."/>
            <person name="Zhang Y."/>
            <person name="Shi Q."/>
            <person name="Xie Y."/>
            <person name="Shi X."/>
            <person name="Chang Y."/>
            <person name="Huang F."/>
            <person name="Chen Y."/>
            <person name="Hong S."/>
            <person name="Mi L."/>
            <person name="Sun Q."/>
            <person name="Zhang L."/>
            <person name="Zhou B."/>
            <person name="Peng R."/>
            <person name="Zhang X."/>
            <person name="Liu F."/>
        </authorList>
    </citation>
    <scope>NUCLEOTIDE SEQUENCE [LARGE SCALE GENOMIC DNA]</scope>
    <source>
        <strain evidence="2">cv. PA1801</strain>
    </source>
</reference>